<feature type="transmembrane region" description="Helical" evidence="3">
    <location>
        <begin position="44"/>
        <end position="66"/>
    </location>
</feature>
<dbReference type="EMBL" id="PDSK01000022">
    <property type="protein sequence ID" value="PIE36212.1"/>
    <property type="molecule type" value="Genomic_DNA"/>
</dbReference>
<keyword evidence="3" id="KW-1133">Transmembrane helix</keyword>
<feature type="transmembrane region" description="Helical" evidence="3">
    <location>
        <begin position="449"/>
        <end position="466"/>
    </location>
</feature>
<dbReference type="Pfam" id="PF01578">
    <property type="entry name" value="Cytochrom_C_asm"/>
    <property type="match status" value="1"/>
</dbReference>
<keyword evidence="3" id="KW-0812">Transmembrane</keyword>
<dbReference type="GO" id="GO:0016020">
    <property type="term" value="C:membrane"/>
    <property type="evidence" value="ECO:0007669"/>
    <property type="project" value="InterPro"/>
</dbReference>
<proteinExistence type="inferred from homology"/>
<evidence type="ECO:0000259" key="4">
    <source>
        <dbReference type="Pfam" id="PF01578"/>
    </source>
</evidence>
<feature type="transmembrane region" description="Helical" evidence="3">
    <location>
        <begin position="150"/>
        <end position="179"/>
    </location>
</feature>
<feature type="transmembrane region" description="Helical" evidence="3">
    <location>
        <begin position="100"/>
        <end position="118"/>
    </location>
</feature>
<dbReference type="InterPro" id="IPR002541">
    <property type="entry name" value="Cyt_c_assembly"/>
</dbReference>
<evidence type="ECO:0008006" key="8">
    <source>
        <dbReference type="Google" id="ProtNLM"/>
    </source>
</evidence>
<feature type="transmembrane region" description="Helical" evidence="3">
    <location>
        <begin position="273"/>
        <end position="289"/>
    </location>
</feature>
<comment type="similarity">
    <text evidence="1">Belongs to the CcmF/CycK/Ccl1/NrfE/CcsA family.</text>
</comment>
<feature type="transmembrane region" description="Helical" evidence="3">
    <location>
        <begin position="375"/>
        <end position="399"/>
    </location>
</feature>
<dbReference type="InterPro" id="IPR032523">
    <property type="entry name" value="CcmF_C"/>
</dbReference>
<dbReference type="GO" id="GO:0017004">
    <property type="term" value="P:cytochrome complex assembly"/>
    <property type="evidence" value="ECO:0007669"/>
    <property type="project" value="UniProtKB-KW"/>
</dbReference>
<protein>
    <recommendedName>
        <fullName evidence="8">Cytochrome C biogenesis protein</fullName>
    </recommendedName>
</protein>
<feature type="transmembrane region" description="Helical" evidence="3">
    <location>
        <begin position="233"/>
        <end position="253"/>
    </location>
</feature>
<dbReference type="Proteomes" id="UP000230821">
    <property type="component" value="Unassembled WGS sequence"/>
</dbReference>
<feature type="domain" description="Cytochrome c assembly protein" evidence="4">
    <location>
        <begin position="96"/>
        <end position="319"/>
    </location>
</feature>
<dbReference type="PANTHER" id="PTHR43653">
    <property type="entry name" value="CYTOCHROME C ASSEMBLY PROTEIN-RELATED"/>
    <property type="match status" value="1"/>
</dbReference>
<feature type="transmembrane region" description="Helical" evidence="3">
    <location>
        <begin position="73"/>
        <end position="94"/>
    </location>
</feature>
<evidence type="ECO:0000313" key="7">
    <source>
        <dbReference type="Proteomes" id="UP000230821"/>
    </source>
</evidence>
<dbReference type="GO" id="GO:0020037">
    <property type="term" value="F:heme binding"/>
    <property type="evidence" value="ECO:0007669"/>
    <property type="project" value="InterPro"/>
</dbReference>
<accession>A0A2G6KME0</accession>
<feature type="transmembrane region" description="Helical" evidence="3">
    <location>
        <begin position="336"/>
        <end position="354"/>
    </location>
</feature>
<dbReference type="Pfam" id="PF16327">
    <property type="entry name" value="CcmF_C"/>
    <property type="match status" value="1"/>
</dbReference>
<dbReference type="InterPro" id="IPR003567">
    <property type="entry name" value="Cyt_c_biogenesis"/>
</dbReference>
<feature type="transmembrane region" description="Helical" evidence="3">
    <location>
        <begin position="296"/>
        <end position="316"/>
    </location>
</feature>
<sequence length="652" mass="73625">MDVLNMIQIAQFSLFLAVACAVYAVIASIVAIKKQSPQWLTSSVHALIALAGAMSFAVFLLVYFLLSRDFRLAYVAGYVDVSLHTLYVISALWGGQEGSLLFWSWTMAVCAVVCLRNVQRITILQRYGIRRIPQELNGIDVFSRELSSTVFVFAMLLGFFLSILLVHANPFVVLLSPPLDGNGLNPLLQNPYMVMHPPLLFIGYAGFGMAFALACSALWVGKISRLWIVLMRRWVLFSWYFLGMGIILGAKWAYLELGWGGYWGWDPVENSSLLPWLMGTALLHTLILQQRKGSLVRWNLFLSIITFQLCVLGTFITRSGILESVHAYAQSETGPYFLLFLLVSLSCMAGLFFYRYRDFRHRSFPTPLVSKENSFFLTNQVFMGLSFAVLYGTTFPILAELLTGQRVVIDATFFNKVSIPLGLLILGLIGGCQALSWKQHSVKVIQRTFLVPLVLSLVVVSVLRVLGVADWLVLLTCGLGTLVVMTMLHQIQQFLRPFALFHLGLAFLIVGIAVSSTYKQKHTAELSPGESFSFDRIRFHYREKHREEGFEVGIASASIDIYRDDTFIATVTPEKRFYGDPDAPQITTEIGLYSSFKEDFYVILDGWNEHELAFFTFIINPMIRWIWIGGFGMCSLGMLLTVFSWVRTRFFL</sequence>
<feature type="transmembrane region" description="Helical" evidence="3">
    <location>
        <begin position="419"/>
        <end position="437"/>
    </location>
</feature>
<evidence type="ECO:0000313" key="6">
    <source>
        <dbReference type="EMBL" id="PIE36212.1"/>
    </source>
</evidence>
<dbReference type="AlphaFoldDB" id="A0A2G6KME0"/>
<feature type="transmembrane region" description="Helical" evidence="3">
    <location>
        <begin position="12"/>
        <end position="32"/>
    </location>
</feature>
<evidence type="ECO:0000256" key="1">
    <source>
        <dbReference type="ARBA" id="ARBA00009186"/>
    </source>
</evidence>
<comment type="caution">
    <text evidence="6">The sequence shown here is derived from an EMBL/GenBank/DDBJ whole genome shotgun (WGS) entry which is preliminary data.</text>
</comment>
<feature type="transmembrane region" description="Helical" evidence="3">
    <location>
        <begin position="199"/>
        <end position="221"/>
    </location>
</feature>
<feature type="transmembrane region" description="Helical" evidence="3">
    <location>
        <begin position="472"/>
        <end position="491"/>
    </location>
</feature>
<feature type="transmembrane region" description="Helical" evidence="3">
    <location>
        <begin position="625"/>
        <end position="646"/>
    </location>
</feature>
<dbReference type="PANTHER" id="PTHR43653:SF1">
    <property type="entry name" value="CYTOCHROME C-TYPE BIOGENESIS PROTEIN CCMF"/>
    <property type="match status" value="1"/>
</dbReference>
<evidence type="ECO:0000259" key="5">
    <source>
        <dbReference type="Pfam" id="PF16327"/>
    </source>
</evidence>
<feature type="domain" description="Cytochrome c-type biogenesis protein CcmF C-terminal" evidence="5">
    <location>
        <begin position="338"/>
        <end position="639"/>
    </location>
</feature>
<name>A0A2G6KME0_9BACT</name>
<keyword evidence="2" id="KW-0201">Cytochrome c-type biogenesis</keyword>
<dbReference type="PRINTS" id="PR01410">
    <property type="entry name" value="CCBIOGENESIS"/>
</dbReference>
<evidence type="ECO:0000256" key="3">
    <source>
        <dbReference type="SAM" id="Phobius"/>
    </source>
</evidence>
<keyword evidence="3" id="KW-0472">Membrane</keyword>
<reference evidence="6 7" key="1">
    <citation type="submission" date="2017-10" db="EMBL/GenBank/DDBJ databases">
        <title>Novel microbial diversity and functional potential in the marine mammal oral microbiome.</title>
        <authorList>
            <person name="Dudek N.K."/>
            <person name="Sun C.L."/>
            <person name="Burstein D."/>
            <person name="Kantor R.S."/>
            <person name="Aliaga Goltsman D.S."/>
            <person name="Bik E.M."/>
            <person name="Thomas B.C."/>
            <person name="Banfield J.F."/>
            <person name="Relman D.A."/>
        </authorList>
    </citation>
    <scope>NUCLEOTIDE SEQUENCE [LARGE SCALE GENOMIC DNA]</scope>
    <source>
        <strain evidence="6">DOLJORAL78_47_16</strain>
    </source>
</reference>
<dbReference type="GO" id="GO:0015232">
    <property type="term" value="F:heme transmembrane transporter activity"/>
    <property type="evidence" value="ECO:0007669"/>
    <property type="project" value="InterPro"/>
</dbReference>
<evidence type="ECO:0000256" key="2">
    <source>
        <dbReference type="ARBA" id="ARBA00022748"/>
    </source>
</evidence>
<feature type="transmembrane region" description="Helical" evidence="3">
    <location>
        <begin position="498"/>
        <end position="518"/>
    </location>
</feature>
<organism evidence="6 7">
    <name type="scientific">candidate division KSB3 bacterium</name>
    <dbReference type="NCBI Taxonomy" id="2044937"/>
    <lineage>
        <taxon>Bacteria</taxon>
        <taxon>candidate division KSB3</taxon>
    </lineage>
</organism>
<gene>
    <name evidence="6" type="ORF">CSA56_00930</name>
</gene>